<reference evidence="3" key="1">
    <citation type="submission" date="2022-10" db="EMBL/GenBank/DDBJ databases">
        <authorList>
            <person name="Yu W.X."/>
        </authorList>
    </citation>
    <scope>NUCLEOTIDE SEQUENCE</scope>
    <source>
        <strain evidence="3">AAT</strain>
    </source>
</reference>
<dbReference type="Pfam" id="PF02698">
    <property type="entry name" value="DUF218"/>
    <property type="match status" value="1"/>
</dbReference>
<keyword evidence="1" id="KW-0812">Transmembrane</keyword>
<dbReference type="AlphaFoldDB" id="A0AAE3SFB3"/>
<evidence type="ECO:0000313" key="4">
    <source>
        <dbReference type="Proteomes" id="UP001209229"/>
    </source>
</evidence>
<name>A0AAE3SFB3_9BACT</name>
<gene>
    <name evidence="3" type="ORF">OM075_05960</name>
</gene>
<dbReference type="InterPro" id="IPR003848">
    <property type="entry name" value="DUF218"/>
</dbReference>
<evidence type="ECO:0000259" key="2">
    <source>
        <dbReference type="Pfam" id="PF02698"/>
    </source>
</evidence>
<dbReference type="GO" id="GO:0043164">
    <property type="term" value="P:Gram-negative-bacterium-type cell wall biogenesis"/>
    <property type="evidence" value="ECO:0007669"/>
    <property type="project" value="TreeGrafter"/>
</dbReference>
<feature type="transmembrane region" description="Helical" evidence="1">
    <location>
        <begin position="12"/>
        <end position="29"/>
    </location>
</feature>
<dbReference type="InterPro" id="IPR051599">
    <property type="entry name" value="Cell_Envelope_Assoc"/>
</dbReference>
<dbReference type="RefSeq" id="WP_301189575.1">
    <property type="nucleotide sequence ID" value="NZ_JAPDPJ010000009.1"/>
</dbReference>
<protein>
    <submittedName>
        <fullName evidence="3">YdcF family protein</fullName>
    </submittedName>
</protein>
<feature type="domain" description="DUF218" evidence="2">
    <location>
        <begin position="76"/>
        <end position="242"/>
    </location>
</feature>
<feature type="transmembrane region" description="Helical" evidence="1">
    <location>
        <begin position="38"/>
        <end position="56"/>
    </location>
</feature>
<evidence type="ECO:0000256" key="1">
    <source>
        <dbReference type="SAM" id="Phobius"/>
    </source>
</evidence>
<comment type="caution">
    <text evidence="3">The sequence shown here is derived from an EMBL/GenBank/DDBJ whole genome shotgun (WGS) entry which is preliminary data.</text>
</comment>
<keyword evidence="1" id="KW-0472">Membrane</keyword>
<dbReference type="InterPro" id="IPR014729">
    <property type="entry name" value="Rossmann-like_a/b/a_fold"/>
</dbReference>
<keyword evidence="1" id="KW-1133">Transmembrane helix</keyword>
<keyword evidence="4" id="KW-1185">Reference proteome</keyword>
<dbReference type="Proteomes" id="UP001209229">
    <property type="component" value="Unassembled WGS sequence"/>
</dbReference>
<proteinExistence type="predicted"/>
<sequence>MFFTISKLFSFAISPILWIGILIILALFIKKSSFKKGVLIFAVGLLFVFTNPYIFYRVSSWWEDYNQDVNAVQHYDGIIVLGGGVAGYNQQEEEINFENSSSDRLFKAIELFKMGKADRFIFSGGSSGEVKEGEVVQCYLKKVDIPEDSTLVEWNSLNTHENAVETSKLLESAGIMNGNFLLVTSGYHIKRSMDCFKKEGISVTPFSTDFMYQFGSSDFSGIFHPSTVYLEKWKTILKEWVGYTVYRFVGYV</sequence>
<dbReference type="PANTHER" id="PTHR30336">
    <property type="entry name" value="INNER MEMBRANE PROTEIN, PROBABLE PERMEASE"/>
    <property type="match status" value="1"/>
</dbReference>
<organism evidence="3 4">
    <name type="scientific">Plebeiibacterium sediminum</name>
    <dbReference type="NCBI Taxonomy" id="2992112"/>
    <lineage>
        <taxon>Bacteria</taxon>
        <taxon>Pseudomonadati</taxon>
        <taxon>Bacteroidota</taxon>
        <taxon>Bacteroidia</taxon>
        <taxon>Marinilabiliales</taxon>
        <taxon>Marinilabiliaceae</taxon>
        <taxon>Plebeiibacterium</taxon>
    </lineage>
</organism>
<accession>A0AAE3SFB3</accession>
<dbReference type="PANTHER" id="PTHR30336:SF4">
    <property type="entry name" value="ENVELOPE BIOGENESIS FACTOR ELYC"/>
    <property type="match status" value="1"/>
</dbReference>
<dbReference type="Gene3D" id="3.40.50.620">
    <property type="entry name" value="HUPs"/>
    <property type="match status" value="1"/>
</dbReference>
<dbReference type="EMBL" id="JAPDPJ010000009">
    <property type="protein sequence ID" value="MCW3786003.1"/>
    <property type="molecule type" value="Genomic_DNA"/>
</dbReference>
<evidence type="ECO:0000313" key="3">
    <source>
        <dbReference type="EMBL" id="MCW3786003.1"/>
    </source>
</evidence>
<dbReference type="GO" id="GO:0005886">
    <property type="term" value="C:plasma membrane"/>
    <property type="evidence" value="ECO:0007669"/>
    <property type="project" value="TreeGrafter"/>
</dbReference>
<dbReference type="CDD" id="cd06259">
    <property type="entry name" value="YdcF-like"/>
    <property type="match status" value="1"/>
</dbReference>
<dbReference type="GO" id="GO:0000270">
    <property type="term" value="P:peptidoglycan metabolic process"/>
    <property type="evidence" value="ECO:0007669"/>
    <property type="project" value="TreeGrafter"/>
</dbReference>